<name>A0A8C0NVT0_CANLF</name>
<evidence type="ECO:0000256" key="4">
    <source>
        <dbReference type="ARBA" id="ARBA00004527"/>
    </source>
</evidence>
<feature type="compositionally biased region" description="Low complexity" evidence="23">
    <location>
        <begin position="552"/>
        <end position="571"/>
    </location>
</feature>
<dbReference type="Proteomes" id="UP000694429">
    <property type="component" value="Chromosome 20"/>
</dbReference>
<evidence type="ECO:0000256" key="1">
    <source>
        <dbReference type="ARBA" id="ARBA00004279"/>
    </source>
</evidence>
<organism evidence="24 25">
    <name type="scientific">Canis lupus familiaris</name>
    <name type="common">Dog</name>
    <name type="synonym">Canis familiaris</name>
    <dbReference type="NCBI Taxonomy" id="9615"/>
    <lineage>
        <taxon>Eukaryota</taxon>
        <taxon>Metazoa</taxon>
        <taxon>Chordata</taxon>
        <taxon>Craniata</taxon>
        <taxon>Vertebrata</taxon>
        <taxon>Euteleostomi</taxon>
        <taxon>Mammalia</taxon>
        <taxon>Eutheria</taxon>
        <taxon>Laurasiatheria</taxon>
        <taxon>Carnivora</taxon>
        <taxon>Caniformia</taxon>
        <taxon>Canidae</taxon>
        <taxon>Canis</taxon>
    </lineage>
</organism>
<dbReference type="GO" id="GO:0016327">
    <property type="term" value="C:apicolateral plasma membrane"/>
    <property type="evidence" value="ECO:0007669"/>
    <property type="project" value="UniProtKB-SubCell"/>
</dbReference>
<keyword evidence="14" id="KW-0564">Palmitate</keyword>
<reference evidence="24" key="2">
    <citation type="submission" date="2025-08" db="UniProtKB">
        <authorList>
            <consortium name="Ensembl"/>
        </authorList>
    </citation>
    <scope>IDENTIFICATION</scope>
</reference>
<feature type="region of interest" description="Disordered" evidence="23">
    <location>
        <begin position="369"/>
        <end position="404"/>
    </location>
</feature>
<comment type="subcellular location">
    <subcellularLocation>
        <location evidence="18">Apicolateral cell membrane</location>
        <topology evidence="18">Lipid-anchor</topology>
    </subcellularLocation>
    <subcellularLocation>
        <location evidence="19">Basolateral cell membrane</location>
        <topology evidence="19">Lipid-anchor</topology>
    </subcellularLocation>
    <subcellularLocation>
        <location evidence="2">Cell membrane</location>
        <topology evidence="2">Lipid-anchor</topology>
        <orientation evidence="2">Cytoplasmic side</orientation>
    </subcellularLocation>
    <subcellularLocation>
        <location evidence="3">Cell projection</location>
        <location evidence="3">Axon</location>
    </subcellularLocation>
    <subcellularLocation>
        <location evidence="1">Cell projection</location>
        <location evidence="1">Dendrite</location>
    </subcellularLocation>
    <subcellularLocation>
        <location evidence="5">Cell projection</location>
        <location evidence="5">Dendritic spine</location>
    </subcellularLocation>
    <subcellularLocation>
        <location evidence="4">Cell projection</location>
        <location evidence="4">Filopodium membrane</location>
        <topology evidence="4">Lipid-anchor</topology>
    </subcellularLocation>
</comment>
<feature type="region of interest" description="Disordered" evidence="23">
    <location>
        <begin position="696"/>
        <end position="715"/>
    </location>
</feature>
<evidence type="ECO:0000256" key="19">
    <source>
        <dbReference type="ARBA" id="ARBA00037871"/>
    </source>
</evidence>
<keyword evidence="17" id="KW-0636">Prenylation</keyword>
<feature type="compositionally biased region" description="Low complexity" evidence="23">
    <location>
        <begin position="699"/>
        <end position="711"/>
    </location>
</feature>
<feature type="compositionally biased region" description="Low complexity" evidence="23">
    <location>
        <begin position="47"/>
        <end position="56"/>
    </location>
</feature>
<feature type="region of interest" description="Disordered" evidence="23">
    <location>
        <begin position="826"/>
        <end position="881"/>
    </location>
</feature>
<protein>
    <recommendedName>
        <fullName evidence="21">Paralemmin-1</fullName>
    </recommendedName>
    <alternativeName>
        <fullName evidence="22">Paralemmin</fullName>
    </alternativeName>
</protein>
<evidence type="ECO:0000256" key="3">
    <source>
        <dbReference type="ARBA" id="ARBA00004489"/>
    </source>
</evidence>
<dbReference type="GO" id="GO:0043197">
    <property type="term" value="C:dendritic spine"/>
    <property type="evidence" value="ECO:0007669"/>
    <property type="project" value="UniProtKB-SubCell"/>
</dbReference>
<sequence>MALAAPPRPYPPLPPVPVRDAAAVPQASRHLLAAPDRECPVPRTQQARCPAGAPGARGLGTRRGRGGGKPLGCMCAAHLVGLHLAQHVSWERSLVAHSHAGARGCCLWLRVCRDGPAESLHNCPARSAEDVYSPASTEVPTPELACAGTVPSRVHIHSFNPPATQEVRAAGRRGVKAQPRVTGAARAALSPAPDTSQGLTAFALEELRRTPSRLRAHSGYFPPRADPRAEWREEYPPAPGPTCVQGRGLLWSSEPGRSGLWSACWWGQVLPRLRPVGPPGDTGSTQDSRQNVRRQQRASSGLGRLTVRAPASSCWASQAGPHAEPQRGGVQLPAQRHPCHPSNPRGQRDPSTPHPTSLVAILLAPLARSAQNPPASQRGPASTLSRGWGVPSQPPGLPASVSWPPKGPSEVVPLLQTVPPGRSVPSRRPAVWVPVQRVGSASPPDRGAGALGRMGPRGAPACGLSTRVPELPATLRPVRLGQGLGGGRAGALSGCGRPAGGGRGAAAPGGGGERAGSERRSAAAAAETRAPSPPPAPAAARTINSRARGDARAGAAAPAPRSPGRQALAPPARAPPAPRAPPASPTLPDRGGEMEVLAAETTSQQERLQAIAEKRRRQAEVENKRRQLEDDRRQLQHLKSKALRERWLLEGTPSSAASEGGEDMRRQMQEDEQKARLLEESICRLQKEIEVLEDAGPLPTAGDAPAAPSPAKAHKAEVLVDSQQVPAGTPKETRASNTPVRTAEGSTMMKAAMYSVEITVEKDKVTGETRVLSSTTLLPREPLPQGIKVYEDETKVVHAVDGTAENGIHPLSSSEVDELIHKADEVTLSEAGSTAGTAETRGASREPVQTTPSRREITGVQAQPGEATSGPPGIQPGQEPPVTMIFMGYQNVEDEAESQKVLGLQDTITAELVVIEDAAEPKEPAPPNGSAAEPPPTAGSREENQVGPEAPASDPQDLDTKKQRCKCCSIM</sequence>
<evidence type="ECO:0000256" key="2">
    <source>
        <dbReference type="ARBA" id="ARBA00004342"/>
    </source>
</evidence>
<keyword evidence="7" id="KW-1003">Cell membrane</keyword>
<feature type="region of interest" description="Disordered" evidence="23">
    <location>
        <begin position="42"/>
        <end position="61"/>
    </location>
</feature>
<proteinExistence type="inferred from homology"/>
<evidence type="ECO:0000256" key="5">
    <source>
        <dbReference type="ARBA" id="ARBA00004552"/>
    </source>
</evidence>
<evidence type="ECO:0000256" key="13">
    <source>
        <dbReference type="ARBA" id="ARBA00023136"/>
    </source>
</evidence>
<feature type="region of interest" description="Disordered" evidence="23">
    <location>
        <begin position="495"/>
        <end position="672"/>
    </location>
</feature>
<feature type="compositionally biased region" description="Basic and acidic residues" evidence="23">
    <location>
        <begin position="618"/>
        <end position="634"/>
    </location>
</feature>
<reference evidence="24" key="1">
    <citation type="submission" date="2019-03" db="EMBL/GenBank/DDBJ databases">
        <authorList>
            <person name="Warren W.C."/>
            <person name="Johnson G.S."/>
        </authorList>
    </citation>
    <scope>NUCLEOTIDE SEQUENCE [LARGE SCALE GENOMIC DNA]</scope>
    <source>
        <strain evidence="24">Basenji</strain>
    </source>
</reference>
<evidence type="ECO:0000256" key="15">
    <source>
        <dbReference type="ARBA" id="ARBA00023273"/>
    </source>
</evidence>
<feature type="region of interest" description="Disordered" evidence="23">
    <location>
        <begin position="916"/>
        <end position="963"/>
    </location>
</feature>
<evidence type="ECO:0000256" key="9">
    <source>
        <dbReference type="ARBA" id="ARBA00022553"/>
    </source>
</evidence>
<evidence type="ECO:0000256" key="12">
    <source>
        <dbReference type="ARBA" id="ARBA00023054"/>
    </source>
</evidence>
<evidence type="ECO:0000256" key="6">
    <source>
        <dbReference type="ARBA" id="ARBA00005756"/>
    </source>
</evidence>
<feature type="region of interest" description="Disordered" evidence="23">
    <location>
        <begin position="275"/>
        <end position="355"/>
    </location>
</feature>
<dbReference type="PANTHER" id="PTHR10498">
    <property type="entry name" value="PARALEMMIN-RELATED"/>
    <property type="match status" value="1"/>
</dbReference>
<dbReference type="GO" id="GO:0008360">
    <property type="term" value="P:regulation of cell shape"/>
    <property type="evidence" value="ECO:0007669"/>
    <property type="project" value="UniProtKB-KW"/>
</dbReference>
<evidence type="ECO:0000256" key="11">
    <source>
        <dbReference type="ARBA" id="ARBA00023018"/>
    </source>
</evidence>
<feature type="compositionally biased region" description="Gly residues" evidence="23">
    <location>
        <begin position="497"/>
        <end position="514"/>
    </location>
</feature>
<feature type="compositionally biased region" description="Pro residues" evidence="23">
    <location>
        <begin position="572"/>
        <end position="585"/>
    </location>
</feature>
<keyword evidence="15" id="KW-0966">Cell projection</keyword>
<dbReference type="InterPro" id="IPR004965">
    <property type="entry name" value="Paralemmin"/>
</dbReference>
<evidence type="ECO:0000256" key="18">
    <source>
        <dbReference type="ARBA" id="ARBA00037796"/>
    </source>
</evidence>
<dbReference type="AlphaFoldDB" id="A0A8C0NVT0"/>
<evidence type="ECO:0000256" key="10">
    <source>
        <dbReference type="ARBA" id="ARBA00022960"/>
    </source>
</evidence>
<dbReference type="GO" id="GO:0016323">
    <property type="term" value="C:basolateral plasma membrane"/>
    <property type="evidence" value="ECO:0007669"/>
    <property type="project" value="UniProtKB-SubCell"/>
</dbReference>
<evidence type="ECO:0000256" key="21">
    <source>
        <dbReference type="ARBA" id="ARBA00040790"/>
    </source>
</evidence>
<comment type="similarity">
    <text evidence="6">Belongs to the paralemmin family.</text>
</comment>
<evidence type="ECO:0000313" key="25">
    <source>
        <dbReference type="Proteomes" id="UP000694429"/>
    </source>
</evidence>
<feature type="region of interest" description="Disordered" evidence="23">
    <location>
        <begin position="723"/>
        <end position="743"/>
    </location>
</feature>
<keyword evidence="9" id="KW-0597">Phosphoprotein</keyword>
<evidence type="ECO:0000256" key="14">
    <source>
        <dbReference type="ARBA" id="ARBA00023139"/>
    </source>
</evidence>
<accession>A0A8C0NVT0</accession>
<feature type="compositionally biased region" description="Low complexity" evidence="23">
    <location>
        <begin position="870"/>
        <end position="881"/>
    </location>
</feature>
<evidence type="ECO:0000256" key="16">
    <source>
        <dbReference type="ARBA" id="ARBA00023288"/>
    </source>
</evidence>
<evidence type="ECO:0000256" key="17">
    <source>
        <dbReference type="ARBA" id="ARBA00023289"/>
    </source>
</evidence>
<keyword evidence="12" id="KW-0175">Coiled coil</keyword>
<dbReference type="Pfam" id="PF03285">
    <property type="entry name" value="Paralemmin"/>
    <property type="match status" value="1"/>
</dbReference>
<evidence type="ECO:0000256" key="22">
    <source>
        <dbReference type="ARBA" id="ARBA00041963"/>
    </source>
</evidence>
<keyword evidence="16" id="KW-0449">Lipoprotein</keyword>
<comment type="subunit">
    <text evidence="20">Interacts with dopamine receptor DRD3.</text>
</comment>
<keyword evidence="10" id="KW-0133">Cell shape</keyword>
<keyword evidence="8" id="KW-0488">Methylation</keyword>
<evidence type="ECO:0000313" key="24">
    <source>
        <dbReference type="Ensembl" id="ENSCAFP00030031987.1"/>
    </source>
</evidence>
<dbReference type="Ensembl" id="ENSCAFT00030036666.1">
    <property type="protein sequence ID" value="ENSCAFP00030031987.1"/>
    <property type="gene ID" value="ENSCAFG00030019930.1"/>
</dbReference>
<evidence type="ECO:0000256" key="7">
    <source>
        <dbReference type="ARBA" id="ARBA00022475"/>
    </source>
</evidence>
<dbReference type="PANTHER" id="PTHR10498:SF6">
    <property type="entry name" value="PARALEMMIN-1"/>
    <property type="match status" value="1"/>
</dbReference>
<keyword evidence="13" id="KW-0472">Membrane</keyword>
<evidence type="ECO:0000256" key="8">
    <source>
        <dbReference type="ARBA" id="ARBA00022481"/>
    </source>
</evidence>
<evidence type="ECO:0000256" key="23">
    <source>
        <dbReference type="SAM" id="MobiDB-lite"/>
    </source>
</evidence>
<feature type="compositionally biased region" description="Polar residues" evidence="23">
    <location>
        <begin position="369"/>
        <end position="385"/>
    </location>
</feature>
<feature type="compositionally biased region" description="Basic and acidic residues" evidence="23">
    <location>
        <begin position="662"/>
        <end position="672"/>
    </location>
</feature>
<keyword evidence="11" id="KW-0770">Synapse</keyword>
<evidence type="ECO:0000256" key="20">
    <source>
        <dbReference type="ARBA" id="ARBA00038823"/>
    </source>
</evidence>
<dbReference type="GO" id="GO:0030424">
    <property type="term" value="C:axon"/>
    <property type="evidence" value="ECO:0007669"/>
    <property type="project" value="UniProtKB-SubCell"/>
</dbReference>
<dbReference type="GO" id="GO:0031527">
    <property type="term" value="C:filopodium membrane"/>
    <property type="evidence" value="ECO:0007669"/>
    <property type="project" value="UniProtKB-SubCell"/>
</dbReference>